<dbReference type="STRING" id="272562.CA_C2417"/>
<keyword evidence="2" id="KW-1185">Reference proteome</keyword>
<protein>
    <submittedName>
        <fullName evidence="1">Uncharacterized protein</fullName>
    </submittedName>
</protein>
<dbReference type="AlphaFoldDB" id="Q97GF0"/>
<reference evidence="1 2" key="1">
    <citation type="journal article" date="2001" name="J. Bacteriol.">
        <title>Genome sequence and comparative analysis of the solvent-producing bacterium Clostridium acetobutylicum.</title>
        <authorList>
            <person name="Nolling J."/>
            <person name="Breton G."/>
            <person name="Omelchenko M.V."/>
            <person name="Makarova K.S."/>
            <person name="Zeng Q."/>
            <person name="Gibson R."/>
            <person name="Lee H.M."/>
            <person name="Dubois J."/>
            <person name="Qiu D."/>
            <person name="Hitti J."/>
            <person name="Wolf Y.I."/>
            <person name="Tatusov R.L."/>
            <person name="Sabathe F."/>
            <person name="Doucette-Stamm L."/>
            <person name="Soucaille P."/>
            <person name="Daly M.J."/>
            <person name="Bennett G.N."/>
            <person name="Koonin E.V."/>
            <person name="Smith D.R."/>
        </authorList>
    </citation>
    <scope>NUCLEOTIDE SEQUENCE [LARGE SCALE GENOMIC DNA]</scope>
    <source>
        <strain evidence="2">ATCC 824 / DSM 792 / JCM 1419 / LMG 5710 / VKM B-1787</strain>
    </source>
</reference>
<proteinExistence type="predicted"/>
<dbReference type="PIR" id="A97198">
    <property type="entry name" value="A97198"/>
</dbReference>
<organism evidence="1 2">
    <name type="scientific">Clostridium acetobutylicum (strain ATCC 824 / DSM 792 / JCM 1419 / IAM 19013 / LMG 5710 / NBRC 13948 / NRRL B-527 / VKM B-1787 / 2291 / W)</name>
    <dbReference type="NCBI Taxonomy" id="272562"/>
    <lineage>
        <taxon>Bacteria</taxon>
        <taxon>Bacillati</taxon>
        <taxon>Bacillota</taxon>
        <taxon>Clostridia</taxon>
        <taxon>Eubacteriales</taxon>
        <taxon>Clostridiaceae</taxon>
        <taxon>Clostridium</taxon>
    </lineage>
</organism>
<dbReference type="Proteomes" id="UP000000814">
    <property type="component" value="Chromosome"/>
</dbReference>
<dbReference type="HOGENOM" id="CLU_3023793_0_0_9"/>
<sequence length="55" mass="6560">MRQVLEDGKLSLNEKLSLAVQYRFRCYIKGILEITLPLPLFNVAIIKEERRFFVF</sequence>
<gene>
    <name evidence="1" type="ordered locus">CA_C2417</name>
</gene>
<name>Q97GF0_CLOAB</name>
<dbReference type="EMBL" id="AE001437">
    <property type="protein sequence ID" value="AAK80372.1"/>
    <property type="molecule type" value="Genomic_DNA"/>
</dbReference>
<dbReference type="KEGG" id="cac:CA_C2417"/>
<evidence type="ECO:0000313" key="1">
    <source>
        <dbReference type="EMBL" id="AAK80372.1"/>
    </source>
</evidence>
<accession>Q97GF0</accession>
<evidence type="ECO:0000313" key="2">
    <source>
        <dbReference type="Proteomes" id="UP000000814"/>
    </source>
</evidence>